<evidence type="ECO:0000256" key="2">
    <source>
        <dbReference type="ARBA" id="ARBA00022801"/>
    </source>
</evidence>
<evidence type="ECO:0000256" key="1">
    <source>
        <dbReference type="ARBA" id="ARBA00010687"/>
    </source>
</evidence>
<dbReference type="GO" id="GO:0015926">
    <property type="term" value="F:glucosidase activity"/>
    <property type="evidence" value="ECO:0007669"/>
    <property type="project" value="InterPro"/>
</dbReference>
<dbReference type="AlphaFoldDB" id="S3HTU6"/>
<organism evidence="5 6">
    <name type="scientific">Rhizobium grahamii CCGE 502</name>
    <dbReference type="NCBI Taxonomy" id="990285"/>
    <lineage>
        <taxon>Bacteria</taxon>
        <taxon>Pseudomonadati</taxon>
        <taxon>Pseudomonadota</taxon>
        <taxon>Alphaproteobacteria</taxon>
        <taxon>Hyphomicrobiales</taxon>
        <taxon>Rhizobiaceae</taxon>
        <taxon>Rhizobium/Agrobacterium group</taxon>
        <taxon>Rhizobium</taxon>
    </lineage>
</organism>
<accession>S3HTU6</accession>
<reference evidence="5 6" key="1">
    <citation type="journal article" date="2012" name="J. Bacteriol.">
        <title>Genome sequence of Rhizobium grahamii CCGE502, a broad-host-range symbiont with low nodulation competitiveness in Phaseolus vulgaris.</title>
        <authorList>
            <person name="Althabegoiti M.J."/>
            <person name="Lozano L."/>
            <person name="Torres-Tejerizo G."/>
            <person name="Ormeno-Orrillo E."/>
            <person name="Rogel M.A."/>
            <person name="Gonzalez V."/>
            <person name="Martinez-Romero E."/>
        </authorList>
    </citation>
    <scope>NUCLEOTIDE SEQUENCE [LARGE SCALE GENOMIC DNA]</scope>
    <source>
        <strain evidence="5 6">CCGE 502</strain>
    </source>
</reference>
<dbReference type="Gene3D" id="3.20.20.80">
    <property type="entry name" value="Glycosidases"/>
    <property type="match status" value="1"/>
</dbReference>
<dbReference type="Pfam" id="PF07745">
    <property type="entry name" value="Glyco_hydro_53"/>
    <property type="match status" value="1"/>
</dbReference>
<dbReference type="EC" id="3.2.1.89" evidence="4"/>
<dbReference type="InterPro" id="IPR017853">
    <property type="entry name" value="GH"/>
</dbReference>
<evidence type="ECO:0000313" key="5">
    <source>
        <dbReference type="EMBL" id="EPE96611.1"/>
    </source>
</evidence>
<dbReference type="HOGENOM" id="CLU_046663_0_0_5"/>
<evidence type="ECO:0000256" key="3">
    <source>
        <dbReference type="ARBA" id="ARBA00023295"/>
    </source>
</evidence>
<comment type="similarity">
    <text evidence="1 4">Belongs to the glycosyl hydrolase 53 family.</text>
</comment>
<comment type="caution">
    <text evidence="5">The sequence shown here is derived from an EMBL/GenBank/DDBJ whole genome shotgun (WGS) entry which is preliminary data.</text>
</comment>
<keyword evidence="3 4" id="KW-0326">Glycosidase</keyword>
<keyword evidence="2 4" id="KW-0378">Hydrolase</keyword>
<sequence>MNVHQHQHQLSLGVRKPVFQSEMIAGFECGLVHGGRHDLLATTRHTPAEQMHPHLRIVVEHGMTTVRDGLVPGHHVTDRLRAARAAGVQGVWDLSHYHRNLDPVRCAKIVAQAALTVSGDERLWLCPVNEPSLYPLLAGMPRHEAIDMAVTMARTARDHHPNVGILTNDPIAGVGDRQFEATDAIVSAIDVDVIGVNYYPHTARTALSKVLIKTWRRYRKPIMVSETSWHDGHPVHHRRHPGFHKGAWLRHILDQIDVARMHGAEIVGVCWYPIIDCPPWHSPRSRHRWSHGLIRSDLSLDPALSAELRRLQLPEAA</sequence>
<dbReference type="Proteomes" id="UP000014411">
    <property type="component" value="Unassembled WGS sequence"/>
</dbReference>
<name>S3HTU6_9HYPH</name>
<proteinExistence type="inferred from homology"/>
<comment type="catalytic activity">
    <reaction evidence="4">
        <text>The enzyme specifically hydrolyzes (1-&gt;4)-beta-D-galactosidic linkages in type I arabinogalactans.</text>
        <dbReference type="EC" id="3.2.1.89"/>
    </reaction>
</comment>
<dbReference type="eggNOG" id="COG2723">
    <property type="taxonomic scope" value="Bacteria"/>
</dbReference>
<gene>
    <name evidence="5" type="ORF">RGCCGE502_19635</name>
</gene>
<keyword evidence="6" id="KW-1185">Reference proteome</keyword>
<dbReference type="GO" id="GO:0031218">
    <property type="term" value="F:arabinogalactan endo-1,4-beta-galactosidase activity"/>
    <property type="evidence" value="ECO:0007669"/>
    <property type="project" value="UniProtKB-EC"/>
</dbReference>
<dbReference type="STRING" id="990285.RGCCGE502_19635"/>
<dbReference type="EMBL" id="AEYE02000023">
    <property type="protein sequence ID" value="EPE96611.1"/>
    <property type="molecule type" value="Genomic_DNA"/>
</dbReference>
<evidence type="ECO:0000256" key="4">
    <source>
        <dbReference type="RuleBase" id="RU361192"/>
    </source>
</evidence>
<evidence type="ECO:0000313" key="6">
    <source>
        <dbReference type="Proteomes" id="UP000014411"/>
    </source>
</evidence>
<protein>
    <recommendedName>
        <fullName evidence="4">Arabinogalactan endo-beta-1,4-galactanase</fullName>
        <ecNumber evidence="4">3.2.1.89</ecNumber>
    </recommendedName>
</protein>
<dbReference type="SUPFAM" id="SSF51445">
    <property type="entry name" value="(Trans)glycosidases"/>
    <property type="match status" value="1"/>
</dbReference>
<dbReference type="InterPro" id="IPR011683">
    <property type="entry name" value="Glyco_hydro_53"/>
</dbReference>